<reference evidence="5 6" key="1">
    <citation type="submission" date="2016-06" db="EMBL/GenBank/DDBJ databases">
        <authorList>
            <person name="Kjaerup R.B."/>
            <person name="Dalgaard T.S."/>
            <person name="Juul-Madsen H.R."/>
        </authorList>
    </citation>
    <scope>NUCLEOTIDE SEQUENCE [LARGE SCALE GENOMIC DNA]</scope>
    <source>
        <strain evidence="5 6">373-A1</strain>
    </source>
</reference>
<evidence type="ECO:0000313" key="5">
    <source>
        <dbReference type="EMBL" id="OBY10902.1"/>
    </source>
</evidence>
<comment type="caution">
    <text evidence="5">The sequence shown here is derived from an EMBL/GenBank/DDBJ whole genome shotgun (WGS) entry which is preliminary data.</text>
</comment>
<keyword evidence="4" id="KW-0732">Signal</keyword>
<dbReference type="AlphaFoldDB" id="A0A174R1E2"/>
<gene>
    <name evidence="5" type="ORF">CP373A1_10425</name>
</gene>
<dbReference type="PANTHER" id="PTHR42953:SF1">
    <property type="entry name" value="METAL-BINDING PROTEIN HI_0362-RELATED"/>
    <property type="match status" value="1"/>
</dbReference>
<dbReference type="GO" id="GO:0030313">
    <property type="term" value="C:cell envelope"/>
    <property type="evidence" value="ECO:0007669"/>
    <property type="project" value="UniProtKB-SubCell"/>
</dbReference>
<dbReference type="eggNOG" id="COG0803">
    <property type="taxonomic scope" value="Bacteria"/>
</dbReference>
<evidence type="ECO:0008006" key="7">
    <source>
        <dbReference type="Google" id="ProtNLM"/>
    </source>
</evidence>
<evidence type="ECO:0000256" key="3">
    <source>
        <dbReference type="ARBA" id="ARBA00022723"/>
    </source>
</evidence>
<dbReference type="GeneID" id="42777682"/>
<dbReference type="GO" id="GO:0007155">
    <property type="term" value="P:cell adhesion"/>
    <property type="evidence" value="ECO:0007669"/>
    <property type="project" value="InterPro"/>
</dbReference>
<dbReference type="SUPFAM" id="SSF53807">
    <property type="entry name" value="Helical backbone' metal receptor"/>
    <property type="match status" value="1"/>
</dbReference>
<dbReference type="RefSeq" id="WP_051195881.1">
    <property type="nucleotide sequence ID" value="NZ_CABHIH010000002.1"/>
</dbReference>
<dbReference type="Pfam" id="PF01297">
    <property type="entry name" value="ZnuA"/>
    <property type="match status" value="1"/>
</dbReference>
<dbReference type="InterPro" id="IPR050492">
    <property type="entry name" value="Bact_metal-bind_prot9"/>
</dbReference>
<dbReference type="InterPro" id="IPR006127">
    <property type="entry name" value="ZnuA-like"/>
</dbReference>
<dbReference type="PRINTS" id="PR00691">
    <property type="entry name" value="ADHESINB"/>
</dbReference>
<dbReference type="Proteomes" id="UP000092714">
    <property type="component" value="Unassembled WGS sequence"/>
</dbReference>
<sequence>MKRVTFGMLLITFLLFLGIGVSSNPLIANTVDREDTSRDVYLNIITCNKIQYEMVKDIVGNKHNVEYMFNDEQASKDFKYTDETISNISNMDLFFYNGNIMEPWHDELISSLNKGNLGIINSSRGIRTINLTGENSGKENPYYMVGYDEYKIALYNIKVAIQEKDPKNRELYEENYNKVIKSIDEVLKTYDDKKSVVKEYSYIALDDKLDYFYRNIGISPIKLNGKTIDDVIKENRIDPAKVIVLKDKETVTEDINFNIIELNGYSGANSARKVLLDNYNVFYNYFSVKENNDGHE</sequence>
<organism evidence="5 6">
    <name type="scientific">Clostridium paraputrificum</name>
    <dbReference type="NCBI Taxonomy" id="29363"/>
    <lineage>
        <taxon>Bacteria</taxon>
        <taxon>Bacillati</taxon>
        <taxon>Bacillota</taxon>
        <taxon>Clostridia</taxon>
        <taxon>Eubacteriales</taxon>
        <taxon>Clostridiaceae</taxon>
        <taxon>Clostridium</taxon>
    </lineage>
</organism>
<dbReference type="PANTHER" id="PTHR42953">
    <property type="entry name" value="HIGH-AFFINITY ZINC UPTAKE SYSTEM PROTEIN ZNUA-RELATED"/>
    <property type="match status" value="1"/>
</dbReference>
<evidence type="ECO:0000256" key="2">
    <source>
        <dbReference type="ARBA" id="ARBA00022448"/>
    </source>
</evidence>
<dbReference type="OrthoDB" id="1929331at2"/>
<dbReference type="Gene3D" id="3.40.50.1980">
    <property type="entry name" value="Nitrogenase molybdenum iron protein domain"/>
    <property type="match status" value="1"/>
</dbReference>
<keyword evidence="6" id="KW-1185">Reference proteome</keyword>
<evidence type="ECO:0000313" key="6">
    <source>
        <dbReference type="Proteomes" id="UP000092714"/>
    </source>
</evidence>
<dbReference type="GO" id="GO:0030001">
    <property type="term" value="P:metal ion transport"/>
    <property type="evidence" value="ECO:0007669"/>
    <property type="project" value="InterPro"/>
</dbReference>
<protein>
    <recommendedName>
        <fullName evidence="7">Manganese ABC transporter substrate-binding lipoprotein</fullName>
    </recommendedName>
</protein>
<evidence type="ECO:0000256" key="4">
    <source>
        <dbReference type="ARBA" id="ARBA00022729"/>
    </source>
</evidence>
<name>A0A174R1E2_9CLOT</name>
<accession>A0A174R1E2</accession>
<dbReference type="InterPro" id="IPR006129">
    <property type="entry name" value="AdhesinB"/>
</dbReference>
<proteinExistence type="predicted"/>
<evidence type="ECO:0000256" key="1">
    <source>
        <dbReference type="ARBA" id="ARBA00004196"/>
    </source>
</evidence>
<keyword evidence="3" id="KW-0479">Metal-binding</keyword>
<comment type="subcellular location">
    <subcellularLocation>
        <location evidence="1">Cell envelope</location>
    </subcellularLocation>
</comment>
<dbReference type="GO" id="GO:0046872">
    <property type="term" value="F:metal ion binding"/>
    <property type="evidence" value="ECO:0007669"/>
    <property type="project" value="UniProtKB-KW"/>
</dbReference>
<dbReference type="EMBL" id="MAPZ01000019">
    <property type="protein sequence ID" value="OBY10902.1"/>
    <property type="molecule type" value="Genomic_DNA"/>
</dbReference>
<keyword evidence="2" id="KW-0813">Transport</keyword>